<gene>
    <name evidence="1" type="ORF">B9L23_17310</name>
</gene>
<dbReference type="Pfam" id="PF10842">
    <property type="entry name" value="DUF2642"/>
    <property type="match status" value="1"/>
</dbReference>
<evidence type="ECO:0008006" key="3">
    <source>
        <dbReference type="Google" id="ProtNLM"/>
    </source>
</evidence>
<comment type="caution">
    <text evidence="1">The sequence shown here is derived from an EMBL/GenBank/DDBJ whole genome shotgun (WGS) entry which is preliminary data.</text>
</comment>
<organism evidence="1 2">
    <name type="scientific">Parageobacillus galactosidasius</name>
    <dbReference type="NCBI Taxonomy" id="883812"/>
    <lineage>
        <taxon>Bacteria</taxon>
        <taxon>Bacillati</taxon>
        <taxon>Bacillota</taxon>
        <taxon>Bacilli</taxon>
        <taxon>Bacillales</taxon>
        <taxon>Anoxybacillaceae</taxon>
        <taxon>Parageobacillus</taxon>
    </lineage>
</organism>
<evidence type="ECO:0000313" key="2">
    <source>
        <dbReference type="Proteomes" id="UP000198394"/>
    </source>
</evidence>
<proteinExistence type="predicted"/>
<dbReference type="AlphaFoldDB" id="A0A226QLK2"/>
<reference evidence="1 2" key="1">
    <citation type="submission" date="2017-04" db="EMBL/GenBank/DDBJ databases">
        <title>The genome sequence of Parageobacillus galactosidasius DSM 18751.</title>
        <authorList>
            <person name="Ramaloko W.T."/>
            <person name="Koen N."/>
            <person name="Polliack S."/>
            <person name="Aliyu H."/>
            <person name="Lebre P."/>
            <person name="Mohr T."/>
            <person name="Oswald F."/>
            <person name="Zwick M."/>
            <person name="Neumann A."/>
            <person name="Syldatk C."/>
            <person name="Cowan D."/>
            <person name="De Maayer P."/>
        </authorList>
    </citation>
    <scope>NUCLEOTIDE SEQUENCE [LARGE SCALE GENOMIC DNA]</scope>
    <source>
        <strain evidence="1 2">DSM 18751</strain>
    </source>
</reference>
<protein>
    <recommendedName>
        <fullName evidence="3">DUF2642 domain-containing protein</fullName>
    </recommendedName>
</protein>
<dbReference type="EMBL" id="NDYL01000002">
    <property type="protein sequence ID" value="OXB92894.1"/>
    <property type="molecule type" value="Genomic_DNA"/>
</dbReference>
<dbReference type="Proteomes" id="UP000198394">
    <property type="component" value="Unassembled WGS sequence"/>
</dbReference>
<accession>A0A226QLK2</accession>
<dbReference type="RefSeq" id="WP_081189945.1">
    <property type="nucleotide sequence ID" value="NZ_NDYL01000002.1"/>
</dbReference>
<dbReference type="InterPro" id="IPR020139">
    <property type="entry name" value="DUF2642"/>
</dbReference>
<keyword evidence="2" id="KW-1185">Reference proteome</keyword>
<sequence>MTMNQPHYSYPSSPQLVALVDPYVYQTLQSIVGREVVVETARGSVQGVLREVRPDHIILSSNRTTLFIRIQQIVWIRLTN</sequence>
<name>A0A226QLK2_9BACL</name>
<evidence type="ECO:0000313" key="1">
    <source>
        <dbReference type="EMBL" id="OXB92894.1"/>
    </source>
</evidence>